<evidence type="ECO:0000313" key="1">
    <source>
        <dbReference type="EMBL" id="KAJ9071300.1"/>
    </source>
</evidence>
<dbReference type="Proteomes" id="UP001165960">
    <property type="component" value="Unassembled WGS sequence"/>
</dbReference>
<sequence>MMINSCPSEEGQIQGSDAVEYSDSPEDEKIQVPKLKNNSPSDQWASRDQITCLGPDPSKTKPPKTKIELGNSMNFQHHLTSLPGKIIGSRQEWPNPQQIVREQEFDHLLKPQFPITLSKLFGSPSLASIPTCKVFQVGSTINRRPSVIACAIIEINTVKSEAVVFSLRVPSSLGIGLCFAPVSVFVSEGLCWAQPRVWRSSSSVVLGCLFFLSISVALLFCSL</sequence>
<reference evidence="1" key="1">
    <citation type="submission" date="2022-04" db="EMBL/GenBank/DDBJ databases">
        <title>Genome of the entomopathogenic fungus Entomophthora muscae.</title>
        <authorList>
            <person name="Elya C."/>
            <person name="Lovett B.R."/>
            <person name="Lee E."/>
            <person name="Macias A.M."/>
            <person name="Hajek A.E."/>
            <person name="De Bivort B.L."/>
            <person name="Kasson M.T."/>
            <person name="De Fine Licht H.H."/>
            <person name="Stajich J.E."/>
        </authorList>
    </citation>
    <scope>NUCLEOTIDE SEQUENCE</scope>
    <source>
        <strain evidence="1">Berkeley</strain>
    </source>
</reference>
<gene>
    <name evidence="1" type="ORF">DSO57_1038267</name>
</gene>
<evidence type="ECO:0000313" key="2">
    <source>
        <dbReference type="Proteomes" id="UP001165960"/>
    </source>
</evidence>
<proteinExistence type="predicted"/>
<comment type="caution">
    <text evidence="1">The sequence shown here is derived from an EMBL/GenBank/DDBJ whole genome shotgun (WGS) entry which is preliminary data.</text>
</comment>
<protein>
    <submittedName>
        <fullName evidence="1">Uncharacterized protein</fullName>
    </submittedName>
</protein>
<dbReference type="EMBL" id="QTSX02003309">
    <property type="protein sequence ID" value="KAJ9071300.1"/>
    <property type="molecule type" value="Genomic_DNA"/>
</dbReference>
<organism evidence="1 2">
    <name type="scientific">Entomophthora muscae</name>
    <dbReference type="NCBI Taxonomy" id="34485"/>
    <lineage>
        <taxon>Eukaryota</taxon>
        <taxon>Fungi</taxon>
        <taxon>Fungi incertae sedis</taxon>
        <taxon>Zoopagomycota</taxon>
        <taxon>Entomophthoromycotina</taxon>
        <taxon>Entomophthoromycetes</taxon>
        <taxon>Entomophthorales</taxon>
        <taxon>Entomophthoraceae</taxon>
        <taxon>Entomophthora</taxon>
    </lineage>
</organism>
<accession>A0ACC2T9N3</accession>
<keyword evidence="2" id="KW-1185">Reference proteome</keyword>
<name>A0ACC2T9N3_9FUNG</name>